<proteinExistence type="predicted"/>
<organism evidence="1 2">
    <name type="scientific">Nonlabens spongiae</name>
    <dbReference type="NCBI Taxonomy" id="331648"/>
    <lineage>
        <taxon>Bacteria</taxon>
        <taxon>Pseudomonadati</taxon>
        <taxon>Bacteroidota</taxon>
        <taxon>Flavobacteriia</taxon>
        <taxon>Flavobacteriales</taxon>
        <taxon>Flavobacteriaceae</taxon>
        <taxon>Nonlabens</taxon>
    </lineage>
</organism>
<evidence type="ECO:0000313" key="1">
    <source>
        <dbReference type="EMBL" id="ARN78142.1"/>
    </source>
</evidence>
<reference evidence="1 2" key="1">
    <citation type="submission" date="2016-11" db="EMBL/GenBank/DDBJ databases">
        <title>Trade-off between light-utilization and light-protection in marine flavobacteria.</title>
        <authorList>
            <person name="Kumagai Y."/>
        </authorList>
    </citation>
    <scope>NUCLEOTIDE SEQUENCE [LARGE SCALE GENOMIC DNA]</scope>
    <source>
        <strain evidence="1 2">JCM 13191</strain>
    </source>
</reference>
<name>A0A1W6MKP8_9FLAO</name>
<dbReference type="Proteomes" id="UP000193431">
    <property type="component" value="Chromosome"/>
</dbReference>
<protein>
    <submittedName>
        <fullName evidence="1">Uncharacterized protein</fullName>
    </submittedName>
</protein>
<sequence length="192" mass="23137">MPGRSFDYILKDKRTYQKREFEEEIYTFKCSLNISYIVEVEYHYNYICILKFYQKNHRNSKHRYSLLNSRRFLERHKTSGTKNFLMILNTIIEISIGIFKKNDLFSFGFIGAPTKIELEENSNKTINPDGTVESTKRFNTYSIYVKRYFSPDRFEHIEIVSSSSYLIKSRKNLDLTTTKVEHFFKYYIENHC</sequence>
<dbReference type="AlphaFoldDB" id="A0A1W6MKP8"/>
<dbReference type="EMBL" id="CP019344">
    <property type="protein sequence ID" value="ARN78142.1"/>
    <property type="molecule type" value="Genomic_DNA"/>
</dbReference>
<keyword evidence="2" id="KW-1185">Reference proteome</keyword>
<accession>A0A1W6MKP8</accession>
<gene>
    <name evidence="1" type="ORF">BST97_09105</name>
</gene>
<evidence type="ECO:0000313" key="2">
    <source>
        <dbReference type="Proteomes" id="UP000193431"/>
    </source>
</evidence>